<protein>
    <submittedName>
        <fullName evidence="4">LytR family transcriptional regulator</fullName>
    </submittedName>
</protein>
<feature type="domain" description="Cell envelope-related transcriptional attenuator" evidence="3">
    <location>
        <begin position="79"/>
        <end position="236"/>
    </location>
</feature>
<dbReference type="InterPro" id="IPR004474">
    <property type="entry name" value="LytR_CpsA_psr"/>
</dbReference>
<reference evidence="4 5" key="1">
    <citation type="submission" date="2019-10" db="EMBL/GenBank/DDBJ databases">
        <title>The Genome Sequence of Clostridium tarantellae Isolated from Fish Brain.</title>
        <authorList>
            <person name="Bano L."/>
            <person name="Kiel M."/>
            <person name="Sales G."/>
            <person name="Doxey A.C."/>
            <person name="Mansfield M.J."/>
            <person name="Schiavone M."/>
            <person name="Rossetto O."/>
            <person name="Pirazzini M."/>
            <person name="Dobrindt U."/>
            <person name="Montecucco C."/>
        </authorList>
    </citation>
    <scope>NUCLEOTIDE SEQUENCE [LARGE SCALE GENOMIC DNA]</scope>
    <source>
        <strain evidence="4 5">DSM 3997</strain>
    </source>
</reference>
<evidence type="ECO:0000313" key="5">
    <source>
        <dbReference type="Proteomes" id="UP000430345"/>
    </source>
</evidence>
<organism evidence="4 5">
    <name type="scientific">Clostridium tarantellae</name>
    <dbReference type="NCBI Taxonomy" id="39493"/>
    <lineage>
        <taxon>Bacteria</taxon>
        <taxon>Bacillati</taxon>
        <taxon>Bacillota</taxon>
        <taxon>Clostridia</taxon>
        <taxon>Eubacteriales</taxon>
        <taxon>Clostridiaceae</taxon>
        <taxon>Clostridium</taxon>
    </lineage>
</organism>
<dbReference type="Gene3D" id="3.40.630.190">
    <property type="entry name" value="LCP protein"/>
    <property type="match status" value="1"/>
</dbReference>
<dbReference type="NCBIfam" id="TIGR00350">
    <property type="entry name" value="lytR_cpsA_psr"/>
    <property type="match status" value="1"/>
</dbReference>
<dbReference type="PANTHER" id="PTHR33392:SF6">
    <property type="entry name" value="POLYISOPRENYL-TEICHOIC ACID--PEPTIDOGLYCAN TEICHOIC ACID TRANSFERASE TAGU"/>
    <property type="match status" value="1"/>
</dbReference>
<comment type="caution">
    <text evidence="4">The sequence shown here is derived from an EMBL/GenBank/DDBJ whole genome shotgun (WGS) entry which is preliminary data.</text>
</comment>
<dbReference type="AlphaFoldDB" id="A0A6I1MQM4"/>
<feature type="transmembrane region" description="Helical" evidence="2">
    <location>
        <begin position="12"/>
        <end position="35"/>
    </location>
</feature>
<evidence type="ECO:0000313" key="4">
    <source>
        <dbReference type="EMBL" id="MPQ44788.1"/>
    </source>
</evidence>
<keyword evidence="2" id="KW-1133">Transmembrane helix</keyword>
<accession>A0A6I1MQM4</accession>
<gene>
    <name evidence="4" type="ORF">GBZ86_13690</name>
</gene>
<keyword evidence="2" id="KW-0812">Transmembrane</keyword>
<dbReference type="InterPro" id="IPR050922">
    <property type="entry name" value="LytR/CpsA/Psr_CW_biosynth"/>
</dbReference>
<proteinExistence type="inferred from homology"/>
<evidence type="ECO:0000256" key="2">
    <source>
        <dbReference type="SAM" id="Phobius"/>
    </source>
</evidence>
<comment type="similarity">
    <text evidence="1">Belongs to the LytR/CpsA/Psr (LCP) family.</text>
</comment>
<evidence type="ECO:0000256" key="1">
    <source>
        <dbReference type="ARBA" id="ARBA00006068"/>
    </source>
</evidence>
<name>A0A6I1MQM4_9CLOT</name>
<dbReference type="PANTHER" id="PTHR33392">
    <property type="entry name" value="POLYISOPRENYL-TEICHOIC ACID--PEPTIDOGLYCAN TEICHOIC ACID TRANSFERASE TAGU"/>
    <property type="match status" value="1"/>
</dbReference>
<keyword evidence="2" id="KW-0472">Membrane</keyword>
<sequence>MKRKKKKYKKIITIVVLVIVLLVVGVTIGGISYTYTLLDKVNTIEVDEQNLSVNDKLNKYDVENIALFGVDTTDGGVGRTDSIMILTIDKERKKLKISSIMRDSYVDINGHKKDKLNHAYAFGGSELAIKTLNENFDLNIKNFVSVNFSTLPKIIDKLGGVELEITAEELKLLNPLIDDMNRLNGTKVKHLNSVGIQQLNGTQAMAYSRIRYTSGGDYERTQRHRNVLNALMGKVQNISPSKLPGLLNELLPMVETSLTSNKILKLGGDVLSLGNLKFEQDRFPRDGYCEGKMINGVYYLTFNKDATVNQIHDYIVNDIK</sequence>
<dbReference type="EMBL" id="WHJC01000315">
    <property type="protein sequence ID" value="MPQ44788.1"/>
    <property type="molecule type" value="Genomic_DNA"/>
</dbReference>
<evidence type="ECO:0000259" key="3">
    <source>
        <dbReference type="Pfam" id="PF03816"/>
    </source>
</evidence>
<dbReference type="Pfam" id="PF03816">
    <property type="entry name" value="LytR_cpsA_psr"/>
    <property type="match status" value="1"/>
</dbReference>
<keyword evidence="5" id="KW-1185">Reference proteome</keyword>
<dbReference type="Proteomes" id="UP000430345">
    <property type="component" value="Unassembled WGS sequence"/>
</dbReference>